<dbReference type="Pfam" id="PF02265">
    <property type="entry name" value="S1-P1_nuclease"/>
    <property type="match status" value="1"/>
</dbReference>
<evidence type="ECO:0000256" key="5">
    <source>
        <dbReference type="ARBA" id="ARBA00022801"/>
    </source>
</evidence>
<keyword evidence="2" id="KW-0540">Nuclease</keyword>
<accession>A0ABR2JWP3</accession>
<gene>
    <name evidence="9" type="ORF">M9Y10_045837</name>
</gene>
<keyword evidence="7" id="KW-0325">Glycoprotein</keyword>
<evidence type="ECO:0000256" key="6">
    <source>
        <dbReference type="ARBA" id="ARBA00023157"/>
    </source>
</evidence>
<keyword evidence="10" id="KW-1185">Reference proteome</keyword>
<evidence type="ECO:0000256" key="4">
    <source>
        <dbReference type="ARBA" id="ARBA00022759"/>
    </source>
</evidence>
<proteinExistence type="inferred from homology"/>
<keyword evidence="3" id="KW-0479">Metal-binding</keyword>
<keyword evidence="8" id="KW-0812">Transmembrane</keyword>
<keyword evidence="8" id="KW-1133">Transmembrane helix</keyword>
<name>A0ABR2JWP3_9EUKA</name>
<dbReference type="EMBL" id="JAPFFF010000009">
    <property type="protein sequence ID" value="KAK8883186.1"/>
    <property type="molecule type" value="Genomic_DNA"/>
</dbReference>
<evidence type="ECO:0000256" key="3">
    <source>
        <dbReference type="ARBA" id="ARBA00022723"/>
    </source>
</evidence>
<evidence type="ECO:0000256" key="1">
    <source>
        <dbReference type="ARBA" id="ARBA00009547"/>
    </source>
</evidence>
<feature type="transmembrane region" description="Helical" evidence="8">
    <location>
        <begin position="297"/>
        <end position="318"/>
    </location>
</feature>
<dbReference type="InterPro" id="IPR003154">
    <property type="entry name" value="S1/P1nuclease"/>
</dbReference>
<dbReference type="SUPFAM" id="SSF48537">
    <property type="entry name" value="Phospholipase C/P1 nuclease"/>
    <property type="match status" value="1"/>
</dbReference>
<comment type="caution">
    <text evidence="9">The sequence shown here is derived from an EMBL/GenBank/DDBJ whole genome shotgun (WGS) entry which is preliminary data.</text>
</comment>
<organism evidence="9 10">
    <name type="scientific">Tritrichomonas musculus</name>
    <dbReference type="NCBI Taxonomy" id="1915356"/>
    <lineage>
        <taxon>Eukaryota</taxon>
        <taxon>Metamonada</taxon>
        <taxon>Parabasalia</taxon>
        <taxon>Tritrichomonadida</taxon>
        <taxon>Tritrichomonadidae</taxon>
        <taxon>Tritrichomonas</taxon>
    </lineage>
</organism>
<keyword evidence="5" id="KW-0378">Hydrolase</keyword>
<evidence type="ECO:0000256" key="2">
    <source>
        <dbReference type="ARBA" id="ARBA00022722"/>
    </source>
</evidence>
<keyword evidence="8" id="KW-0472">Membrane</keyword>
<evidence type="ECO:0000256" key="8">
    <source>
        <dbReference type="SAM" id="Phobius"/>
    </source>
</evidence>
<evidence type="ECO:0000313" key="9">
    <source>
        <dbReference type="EMBL" id="KAK8883186.1"/>
    </source>
</evidence>
<dbReference type="PANTHER" id="PTHR33146">
    <property type="entry name" value="ENDONUCLEASE 4"/>
    <property type="match status" value="1"/>
</dbReference>
<keyword evidence="4" id="KW-0255">Endonuclease</keyword>
<evidence type="ECO:0000313" key="10">
    <source>
        <dbReference type="Proteomes" id="UP001470230"/>
    </source>
</evidence>
<dbReference type="Proteomes" id="UP001470230">
    <property type="component" value="Unassembled WGS sequence"/>
</dbReference>
<evidence type="ECO:0000256" key="7">
    <source>
        <dbReference type="ARBA" id="ARBA00023180"/>
    </source>
</evidence>
<dbReference type="PANTHER" id="PTHR33146:SF10">
    <property type="entry name" value="STRAND-SPECIFIC NUCLEASE, PUTATIVE-RELATED"/>
    <property type="match status" value="1"/>
</dbReference>
<protein>
    <submittedName>
        <fullName evidence="9">Uncharacterized protein</fullName>
    </submittedName>
</protein>
<dbReference type="Gene3D" id="1.10.575.10">
    <property type="entry name" value="P1 Nuclease"/>
    <property type="match status" value="1"/>
</dbReference>
<sequence length="325" mass="37311">MIITLLLTFCYSWNQQVHIIATEIAFRRVGDSPHTSIRSVLQMNDEKVERDSIVGAWISSVELPPINTKTFNHWRFVKNPINRGDNDVDKHSNEDDLVTEVTQLNNALTKNTITDLWSYTLAFKSFFGLYIDLFSPLHNAELFNFKDQNTGQVLFPDGDDSGQKFFINYDGYNISLYDFWESGCGRFKEYLPYNNTQWQNIDRIVDELRASVPSNTSIPSDIKKISQESLNIANTSVYSISINQNIVKGDEYYNKCIQITNERIVIGAYSLSNILKKIHVPSFPQKMPEQLIGQSEILAWGVLALLLPALAFLVWNFFQLKVKTE</sequence>
<dbReference type="InterPro" id="IPR008947">
    <property type="entry name" value="PLipase_C/P1_nuclease_dom_sf"/>
</dbReference>
<comment type="similarity">
    <text evidence="1">Belongs to the nuclease type I family.</text>
</comment>
<reference evidence="9 10" key="1">
    <citation type="submission" date="2024-04" db="EMBL/GenBank/DDBJ databases">
        <title>Tritrichomonas musculus Genome.</title>
        <authorList>
            <person name="Alves-Ferreira E."/>
            <person name="Grigg M."/>
            <person name="Lorenzi H."/>
            <person name="Galac M."/>
        </authorList>
    </citation>
    <scope>NUCLEOTIDE SEQUENCE [LARGE SCALE GENOMIC DNA]</scope>
    <source>
        <strain evidence="9 10">EAF2021</strain>
    </source>
</reference>
<keyword evidence="6" id="KW-1015">Disulfide bond</keyword>